<dbReference type="InterPro" id="IPR005829">
    <property type="entry name" value="Sugar_transporter_CS"/>
</dbReference>
<dbReference type="CDD" id="cd00067">
    <property type="entry name" value="GAL4"/>
    <property type="match status" value="1"/>
</dbReference>
<evidence type="ECO:0000256" key="4">
    <source>
        <dbReference type="ARBA" id="ARBA00022692"/>
    </source>
</evidence>
<dbReference type="GO" id="GO:0000981">
    <property type="term" value="F:DNA-binding transcription factor activity, RNA polymerase II-specific"/>
    <property type="evidence" value="ECO:0007669"/>
    <property type="project" value="InterPro"/>
</dbReference>
<comment type="subcellular location">
    <subcellularLocation>
        <location evidence="1">Membrane</location>
        <topology evidence="1">Multi-pass membrane protein</topology>
    </subcellularLocation>
</comment>
<dbReference type="PROSITE" id="PS50048">
    <property type="entry name" value="ZN2_CY6_FUNGAL_2"/>
    <property type="match status" value="1"/>
</dbReference>
<protein>
    <submittedName>
        <fullName evidence="11">Uncharacterized protein</fullName>
    </submittedName>
</protein>
<dbReference type="Proteomes" id="UP000799423">
    <property type="component" value="Unassembled WGS sequence"/>
</dbReference>
<keyword evidence="12" id="KW-1185">Reference proteome</keyword>
<gene>
    <name evidence="11" type="ORF">T440DRAFT_488361</name>
</gene>
<comment type="similarity">
    <text evidence="2">Belongs to the major facilitator superfamily. Sugar transporter (TC 2.A.1.1) family.</text>
</comment>
<dbReference type="InterPro" id="IPR003663">
    <property type="entry name" value="Sugar/inositol_transpt"/>
</dbReference>
<feature type="transmembrane region" description="Helical" evidence="8">
    <location>
        <begin position="124"/>
        <end position="142"/>
    </location>
</feature>
<dbReference type="InterPro" id="IPR020846">
    <property type="entry name" value="MFS_dom"/>
</dbReference>
<feature type="transmembrane region" description="Helical" evidence="8">
    <location>
        <begin position="339"/>
        <end position="360"/>
    </location>
</feature>
<dbReference type="PANTHER" id="PTHR48022:SF76">
    <property type="entry name" value="MALTOSE PERMEASE, PUTATIVE (AFU_ORTHOLOGUE AFUA_8G07240)-RELATED"/>
    <property type="match status" value="1"/>
</dbReference>
<dbReference type="InterPro" id="IPR001138">
    <property type="entry name" value="Zn2Cys6_DnaBD"/>
</dbReference>
<dbReference type="Pfam" id="PF00172">
    <property type="entry name" value="Zn_clus"/>
    <property type="match status" value="1"/>
</dbReference>
<keyword evidence="4 8" id="KW-0812">Transmembrane</keyword>
<evidence type="ECO:0000256" key="2">
    <source>
        <dbReference type="ARBA" id="ARBA00010992"/>
    </source>
</evidence>
<evidence type="ECO:0000313" key="11">
    <source>
        <dbReference type="EMBL" id="KAF2852279.1"/>
    </source>
</evidence>
<feature type="transmembrane region" description="Helical" evidence="8">
    <location>
        <begin position="396"/>
        <end position="421"/>
    </location>
</feature>
<feature type="domain" description="Zn(2)-C6 fungal-type" evidence="9">
    <location>
        <begin position="555"/>
        <end position="584"/>
    </location>
</feature>
<dbReference type="SMART" id="SM00066">
    <property type="entry name" value="GAL4"/>
    <property type="match status" value="1"/>
</dbReference>
<dbReference type="GO" id="GO:0016020">
    <property type="term" value="C:membrane"/>
    <property type="evidence" value="ECO:0007669"/>
    <property type="project" value="UniProtKB-SubCell"/>
</dbReference>
<evidence type="ECO:0000256" key="7">
    <source>
        <dbReference type="ARBA" id="ARBA00023242"/>
    </source>
</evidence>
<dbReference type="CDD" id="cd12148">
    <property type="entry name" value="fungal_TF_MHR"/>
    <property type="match status" value="1"/>
</dbReference>
<dbReference type="PROSITE" id="PS50850">
    <property type="entry name" value="MFS"/>
    <property type="match status" value="1"/>
</dbReference>
<feature type="transmembrane region" description="Helical" evidence="8">
    <location>
        <begin position="178"/>
        <end position="197"/>
    </location>
</feature>
<feature type="domain" description="Major facilitator superfamily (MFS) profile" evidence="10">
    <location>
        <begin position="46"/>
        <end position="490"/>
    </location>
</feature>
<evidence type="ECO:0000256" key="6">
    <source>
        <dbReference type="ARBA" id="ARBA00023136"/>
    </source>
</evidence>
<dbReference type="PROSITE" id="PS00463">
    <property type="entry name" value="ZN2_CY6_FUNGAL_1"/>
    <property type="match status" value="1"/>
</dbReference>
<dbReference type="GO" id="GO:0005351">
    <property type="term" value="F:carbohydrate:proton symporter activity"/>
    <property type="evidence" value="ECO:0007669"/>
    <property type="project" value="TreeGrafter"/>
</dbReference>
<name>A0A6A7BD40_9PLEO</name>
<dbReference type="EMBL" id="MU006299">
    <property type="protein sequence ID" value="KAF2852279.1"/>
    <property type="molecule type" value="Genomic_DNA"/>
</dbReference>
<keyword evidence="3" id="KW-0813">Transport</keyword>
<keyword evidence="7" id="KW-0539">Nucleus</keyword>
<dbReference type="Pfam" id="PF00083">
    <property type="entry name" value="Sugar_tr"/>
    <property type="match status" value="1"/>
</dbReference>
<dbReference type="Gene3D" id="4.10.240.10">
    <property type="entry name" value="Zn(2)-C6 fungal-type DNA-binding domain"/>
    <property type="match status" value="1"/>
</dbReference>
<dbReference type="PROSITE" id="PS00217">
    <property type="entry name" value="SUGAR_TRANSPORT_2"/>
    <property type="match status" value="1"/>
</dbReference>
<dbReference type="InterPro" id="IPR036864">
    <property type="entry name" value="Zn2-C6_fun-type_DNA-bd_sf"/>
</dbReference>
<dbReference type="AlphaFoldDB" id="A0A6A7BD40"/>
<feature type="transmembrane region" description="Helical" evidence="8">
    <location>
        <begin position="367"/>
        <end position="390"/>
    </location>
</feature>
<dbReference type="Gene3D" id="1.20.1250.20">
    <property type="entry name" value="MFS general substrate transporter like domains"/>
    <property type="match status" value="1"/>
</dbReference>
<dbReference type="OrthoDB" id="6612291at2759"/>
<evidence type="ECO:0000313" key="12">
    <source>
        <dbReference type="Proteomes" id="UP000799423"/>
    </source>
</evidence>
<organism evidence="11 12">
    <name type="scientific">Plenodomus tracheiphilus IPT5</name>
    <dbReference type="NCBI Taxonomy" id="1408161"/>
    <lineage>
        <taxon>Eukaryota</taxon>
        <taxon>Fungi</taxon>
        <taxon>Dikarya</taxon>
        <taxon>Ascomycota</taxon>
        <taxon>Pezizomycotina</taxon>
        <taxon>Dothideomycetes</taxon>
        <taxon>Pleosporomycetidae</taxon>
        <taxon>Pleosporales</taxon>
        <taxon>Pleosporineae</taxon>
        <taxon>Leptosphaeriaceae</taxon>
        <taxon>Plenodomus</taxon>
    </lineage>
</organism>
<accession>A0A6A7BD40</accession>
<sequence>MADKENQQQTATKLIAPNEEAQHAAEDEKSMGLAQSIRLYPKAVGWSVVLSSALIMEGYDLALLGSLYGSPQFNRKYGVLNPTTGKYGVKASWQSALSNGARAGEVIGLIINGFVSERYGYRKTMIGALISMTAFIFILFFAPNVQTLVIGEVFCGIPWGMFQTLTTQYASEVAPVRLRPILTTFVNMCWVFGQFIAAGVNRACVQRPDQWAYRVPFAIQWIWPLPIMIGVFLAPESPWWHVRKGDRAGAKAALLRLTSPDKDPNFNADETIAMIEHTNELEKNMSEGTQWLDLFKGTDLRRTEIVCFAWIAQTICGTNIMGYFAYFMQKAGLPTVQSFNMSMISLALGLVGTAGSWFLMQHFGRRTIHFSGGCTLFLILIIVGSCSFAGTEASNWAIGAVLIVFVFVYDFTIGPVTYSIVSEMSSTRLKAKTIVLARALYNISNIVVNVLTNYQLGEANWAWGAKTAFFWAGTCGCVVVWVYFRLPEPKGRTYGELDMLFEQKSGRSDTSAMYLTRRVNCHHPTSPQLATIWVHLWTSNMQQGTRTIRRPISKACDACRRRKIKCNGSQPCSGCLSSGLVCAFKSPRGLGGNRGARATVLNELRANQDTNEVLCSPQALSSTDGDASTTDATTTYDEHIINACINMYLDRIHQVVPLLREAVLATEVSQMGISRASRQFMLAFCAYVVTFGKLSDEGEPTSSFFTDPEAGKRTLETALMSQDLVRVTRPTPHSVYISFFLYGAYAGQGDYRQAWFYLREATTLFMMLKAENHQWYDESAQRCMFWVLVISERSHAVRRNRPITLQITSSSPQLASFGQGLLGLASIFRPLDEIFFAVWNGSTQECSKDWLLRLEHDVRTSVPAVLHVSNEEIANIRVTQFWLQIKLWELFPRFGFLSTESVYECLTFRYPIVVARDLTVLAMKLPISSLQLHGIGMTEKVFDIACALADVLPFVSSPTSQLELSPTDYLTQTILLVAKLPGGSNKFVPLLIAKVKELVPDLVKIICEVIQLPYLAFNDPMSPDTRFVYEEEVGRGLYTDLRRGR</sequence>
<evidence type="ECO:0000256" key="8">
    <source>
        <dbReference type="SAM" id="Phobius"/>
    </source>
</evidence>
<keyword evidence="6 8" id="KW-0472">Membrane</keyword>
<dbReference type="FunFam" id="1.20.1250.20:FF:000149">
    <property type="entry name" value="MFS transporter, SP family, general alpha glucoside:H+ symporter"/>
    <property type="match status" value="1"/>
</dbReference>
<dbReference type="NCBIfam" id="TIGR00879">
    <property type="entry name" value="SP"/>
    <property type="match status" value="1"/>
</dbReference>
<feature type="transmembrane region" description="Helical" evidence="8">
    <location>
        <begin position="305"/>
        <end position="327"/>
    </location>
</feature>
<evidence type="ECO:0000256" key="3">
    <source>
        <dbReference type="ARBA" id="ARBA00022448"/>
    </source>
</evidence>
<evidence type="ECO:0000256" key="1">
    <source>
        <dbReference type="ARBA" id="ARBA00004141"/>
    </source>
</evidence>
<keyword evidence="5 8" id="KW-1133">Transmembrane helix</keyword>
<dbReference type="InterPro" id="IPR005828">
    <property type="entry name" value="MFS_sugar_transport-like"/>
</dbReference>
<proteinExistence type="inferred from homology"/>
<dbReference type="SUPFAM" id="SSF103473">
    <property type="entry name" value="MFS general substrate transporter"/>
    <property type="match status" value="1"/>
</dbReference>
<evidence type="ECO:0000259" key="9">
    <source>
        <dbReference type="PROSITE" id="PS50048"/>
    </source>
</evidence>
<evidence type="ECO:0000259" key="10">
    <source>
        <dbReference type="PROSITE" id="PS50850"/>
    </source>
</evidence>
<feature type="transmembrane region" description="Helical" evidence="8">
    <location>
        <begin position="463"/>
        <end position="484"/>
    </location>
</feature>
<dbReference type="SUPFAM" id="SSF57701">
    <property type="entry name" value="Zn2/Cys6 DNA-binding domain"/>
    <property type="match status" value="1"/>
</dbReference>
<dbReference type="PANTHER" id="PTHR48022">
    <property type="entry name" value="PLASTIDIC GLUCOSE TRANSPORTER 4"/>
    <property type="match status" value="1"/>
</dbReference>
<dbReference type="GO" id="GO:0008270">
    <property type="term" value="F:zinc ion binding"/>
    <property type="evidence" value="ECO:0007669"/>
    <property type="project" value="InterPro"/>
</dbReference>
<reference evidence="11" key="1">
    <citation type="submission" date="2020-01" db="EMBL/GenBank/DDBJ databases">
        <authorList>
            <consortium name="DOE Joint Genome Institute"/>
            <person name="Haridas S."/>
            <person name="Albert R."/>
            <person name="Binder M."/>
            <person name="Bloem J."/>
            <person name="Labutti K."/>
            <person name="Salamov A."/>
            <person name="Andreopoulos B."/>
            <person name="Baker S.E."/>
            <person name="Barry K."/>
            <person name="Bills G."/>
            <person name="Bluhm B.H."/>
            <person name="Cannon C."/>
            <person name="Castanera R."/>
            <person name="Culley D.E."/>
            <person name="Daum C."/>
            <person name="Ezra D."/>
            <person name="Gonzalez J.B."/>
            <person name="Henrissat B."/>
            <person name="Kuo A."/>
            <person name="Liang C."/>
            <person name="Lipzen A."/>
            <person name="Lutzoni F."/>
            <person name="Magnuson J."/>
            <person name="Mondo S."/>
            <person name="Nolan M."/>
            <person name="Ohm R."/>
            <person name="Pangilinan J."/>
            <person name="Park H.-J."/>
            <person name="Ramirez L."/>
            <person name="Alfaro M."/>
            <person name="Sun H."/>
            <person name="Tritt A."/>
            <person name="Yoshinaga Y."/>
            <person name="Zwiers L.-H."/>
            <person name="Turgeon B.G."/>
            <person name="Goodwin S.B."/>
            <person name="Spatafora J.W."/>
            <person name="Crous P.W."/>
            <person name="Grigoriev I.V."/>
        </authorList>
    </citation>
    <scope>NUCLEOTIDE SEQUENCE</scope>
    <source>
        <strain evidence="11">IPT5</strain>
    </source>
</reference>
<dbReference type="InterPro" id="IPR050360">
    <property type="entry name" value="MFS_Sugar_Transporters"/>
</dbReference>
<dbReference type="InterPro" id="IPR036259">
    <property type="entry name" value="MFS_trans_sf"/>
</dbReference>
<evidence type="ECO:0000256" key="5">
    <source>
        <dbReference type="ARBA" id="ARBA00022989"/>
    </source>
</evidence>